<evidence type="ECO:0000313" key="3">
    <source>
        <dbReference type="WBParaSite" id="PDA_v2.g13206.t1"/>
    </source>
</evidence>
<protein>
    <submittedName>
        <fullName evidence="3">Uncharacterized protein</fullName>
    </submittedName>
</protein>
<keyword evidence="2" id="KW-1185">Reference proteome</keyword>
<dbReference type="AlphaFoldDB" id="A0A914P5K8"/>
<evidence type="ECO:0000313" key="2">
    <source>
        <dbReference type="Proteomes" id="UP000887578"/>
    </source>
</evidence>
<reference evidence="3" key="1">
    <citation type="submission" date="2022-11" db="UniProtKB">
        <authorList>
            <consortium name="WormBaseParasite"/>
        </authorList>
    </citation>
    <scope>IDENTIFICATION</scope>
</reference>
<dbReference type="WBParaSite" id="PDA_v2.g13206.t1">
    <property type="protein sequence ID" value="PDA_v2.g13206.t1"/>
    <property type="gene ID" value="PDA_v2.g13206"/>
</dbReference>
<accession>A0A914P5K8</accession>
<feature type="compositionally biased region" description="Polar residues" evidence="1">
    <location>
        <begin position="137"/>
        <end position="150"/>
    </location>
</feature>
<feature type="region of interest" description="Disordered" evidence="1">
    <location>
        <begin position="137"/>
        <end position="157"/>
    </location>
</feature>
<organism evidence="2 3">
    <name type="scientific">Panagrolaimus davidi</name>
    <dbReference type="NCBI Taxonomy" id="227884"/>
    <lineage>
        <taxon>Eukaryota</taxon>
        <taxon>Metazoa</taxon>
        <taxon>Ecdysozoa</taxon>
        <taxon>Nematoda</taxon>
        <taxon>Chromadorea</taxon>
        <taxon>Rhabditida</taxon>
        <taxon>Tylenchina</taxon>
        <taxon>Panagrolaimomorpha</taxon>
        <taxon>Panagrolaimoidea</taxon>
        <taxon>Panagrolaimidae</taxon>
        <taxon>Panagrolaimus</taxon>
    </lineage>
</organism>
<proteinExistence type="predicted"/>
<evidence type="ECO:0000256" key="1">
    <source>
        <dbReference type="SAM" id="MobiDB-lite"/>
    </source>
</evidence>
<name>A0A914P5K8_9BILA</name>
<dbReference type="Proteomes" id="UP000887578">
    <property type="component" value="Unplaced"/>
</dbReference>
<sequence>MGTAAATKLPDFKVSDYCTGRKKSFSLEKPLEFLKLNDNAEEEPAKKWKKEYISSTTTNKSTLSLQIAAYDKSFEAAAADPFGGKKKENLENSILESIKNKKQLLTSAFIIQNPFEFPRQQSDKISKPELSQYKASQRLLNPNEASNNGKQGIHLVK</sequence>